<evidence type="ECO:0000256" key="3">
    <source>
        <dbReference type="ARBA" id="ARBA00023157"/>
    </source>
</evidence>
<keyword evidence="3 4" id="KW-1015">Disulfide bond</keyword>
<evidence type="ECO:0000313" key="7">
    <source>
        <dbReference type="EMBL" id="CAF4055401.1"/>
    </source>
</evidence>
<dbReference type="EMBL" id="CAJOBA010038131">
    <property type="protein sequence ID" value="CAF4055401.1"/>
    <property type="molecule type" value="Genomic_DNA"/>
</dbReference>
<dbReference type="EMBL" id="CAJNOK010016582">
    <property type="protein sequence ID" value="CAF1247802.1"/>
    <property type="molecule type" value="Genomic_DNA"/>
</dbReference>
<keyword evidence="1 4" id="KW-0245">EGF-like domain</keyword>
<evidence type="ECO:0000256" key="1">
    <source>
        <dbReference type="ARBA" id="ARBA00022536"/>
    </source>
</evidence>
<reference evidence="6" key="1">
    <citation type="submission" date="2021-02" db="EMBL/GenBank/DDBJ databases">
        <authorList>
            <person name="Nowell W R."/>
        </authorList>
    </citation>
    <scope>NUCLEOTIDE SEQUENCE</scope>
</reference>
<feature type="disulfide bond" evidence="4">
    <location>
        <begin position="188"/>
        <end position="205"/>
    </location>
</feature>
<name>A0A8S2EQH7_9BILA</name>
<protein>
    <recommendedName>
        <fullName evidence="5">EGF-like domain-containing protein</fullName>
    </recommendedName>
</protein>
<comment type="caution">
    <text evidence="4">Lacks conserved residue(s) required for the propagation of feature annotation.</text>
</comment>
<dbReference type="AlphaFoldDB" id="A0A8S2EQH7"/>
<evidence type="ECO:0000256" key="2">
    <source>
        <dbReference type="ARBA" id="ARBA00022737"/>
    </source>
</evidence>
<comment type="caution">
    <text evidence="6">The sequence shown here is derived from an EMBL/GenBank/DDBJ whole genome shotgun (WGS) entry which is preliminary data.</text>
</comment>
<dbReference type="InterPro" id="IPR000742">
    <property type="entry name" value="EGF"/>
</dbReference>
<dbReference type="SMART" id="SM00181">
    <property type="entry name" value="EGF"/>
    <property type="match status" value="2"/>
</dbReference>
<evidence type="ECO:0000256" key="4">
    <source>
        <dbReference type="PROSITE-ProRule" id="PRU00076"/>
    </source>
</evidence>
<dbReference type="SUPFAM" id="SSF57196">
    <property type="entry name" value="EGF/Laminin"/>
    <property type="match status" value="2"/>
</dbReference>
<feature type="disulfide bond" evidence="4">
    <location>
        <begin position="30"/>
        <end position="39"/>
    </location>
</feature>
<dbReference type="Proteomes" id="UP000682733">
    <property type="component" value="Unassembled WGS sequence"/>
</dbReference>
<proteinExistence type="predicted"/>
<sequence length="280" mass="32133">INETLCHYNYCQNNGTCVYINGYNETMCKCRNGTYGSMCETVLTIAHHVIMVEHVIRRLLVHSIAYVHLGSPALIVICLQKTRCIGKQPAFTPKSVLTLQLLKIPKLLFMAHIKSPSHLLYKKGLFLSKVENTGRLKIHFRMRYENIENVFLCNSVSSIQVLDRRHLKYIPRENRTAINETLCHYNYCQNNGTCVYINGYNETMCKCRNGTYGSMCETVLTIAHHVIMVEHVIRRLLVHSIAYVHLGSPALIVICLQQEYSVEFRLNRSKKTAPLTARGR</sequence>
<feature type="domain" description="EGF-like" evidence="5">
    <location>
        <begin position="179"/>
        <end position="217"/>
    </location>
</feature>
<dbReference type="Proteomes" id="UP000677228">
    <property type="component" value="Unassembled WGS sequence"/>
</dbReference>
<dbReference type="PANTHER" id="PTHR24049">
    <property type="entry name" value="CRUMBS FAMILY MEMBER"/>
    <property type="match status" value="1"/>
</dbReference>
<feature type="disulfide bond" evidence="4">
    <location>
        <begin position="207"/>
        <end position="216"/>
    </location>
</feature>
<evidence type="ECO:0000259" key="5">
    <source>
        <dbReference type="PROSITE" id="PS50026"/>
    </source>
</evidence>
<evidence type="ECO:0000313" key="8">
    <source>
        <dbReference type="Proteomes" id="UP000677228"/>
    </source>
</evidence>
<feature type="disulfide bond" evidence="4">
    <location>
        <begin position="11"/>
        <end position="28"/>
    </location>
</feature>
<accession>A0A8S2EQH7</accession>
<dbReference type="PROSITE" id="PS50026">
    <property type="entry name" value="EGF_3"/>
    <property type="match status" value="2"/>
</dbReference>
<gene>
    <name evidence="6" type="ORF">OVA965_LOCUS26129</name>
    <name evidence="7" type="ORF">TMI583_LOCUS26865</name>
</gene>
<organism evidence="6 8">
    <name type="scientific">Didymodactylos carnosus</name>
    <dbReference type="NCBI Taxonomy" id="1234261"/>
    <lineage>
        <taxon>Eukaryota</taxon>
        <taxon>Metazoa</taxon>
        <taxon>Spiralia</taxon>
        <taxon>Gnathifera</taxon>
        <taxon>Rotifera</taxon>
        <taxon>Eurotatoria</taxon>
        <taxon>Bdelloidea</taxon>
        <taxon>Philodinida</taxon>
        <taxon>Philodinidae</taxon>
        <taxon>Didymodactylos</taxon>
    </lineage>
</organism>
<feature type="non-terminal residue" evidence="6">
    <location>
        <position position="1"/>
    </location>
</feature>
<dbReference type="PROSITE" id="PS00022">
    <property type="entry name" value="EGF_1"/>
    <property type="match status" value="2"/>
</dbReference>
<dbReference type="Gene3D" id="2.10.25.10">
    <property type="entry name" value="Laminin"/>
    <property type="match status" value="2"/>
</dbReference>
<dbReference type="InterPro" id="IPR051022">
    <property type="entry name" value="Notch_Cell-Fate_Det"/>
</dbReference>
<feature type="domain" description="EGF-like" evidence="5">
    <location>
        <begin position="2"/>
        <end position="40"/>
    </location>
</feature>
<evidence type="ECO:0000313" key="6">
    <source>
        <dbReference type="EMBL" id="CAF1247802.1"/>
    </source>
</evidence>
<keyword evidence="2" id="KW-0677">Repeat</keyword>
<dbReference type="CDD" id="cd00054">
    <property type="entry name" value="EGF_CA"/>
    <property type="match status" value="2"/>
</dbReference>